<dbReference type="GO" id="GO:0009408">
    <property type="term" value="P:response to heat"/>
    <property type="evidence" value="ECO:0007669"/>
    <property type="project" value="TreeGrafter"/>
</dbReference>
<dbReference type="CDD" id="cd06526">
    <property type="entry name" value="metazoan_ACD"/>
    <property type="match status" value="1"/>
</dbReference>
<comment type="caution">
    <text evidence="4">The sequence shown here is derived from an EMBL/GenBank/DDBJ whole genome shotgun (WGS) entry which is preliminary data.</text>
</comment>
<dbReference type="GO" id="GO:0005634">
    <property type="term" value="C:nucleus"/>
    <property type="evidence" value="ECO:0007669"/>
    <property type="project" value="TreeGrafter"/>
</dbReference>
<protein>
    <recommendedName>
        <fullName evidence="3">SHSP domain-containing protein</fullName>
    </recommendedName>
</protein>
<dbReference type="EMBL" id="CAJOBS010000400">
    <property type="protein sequence ID" value="CAF4568365.1"/>
    <property type="molecule type" value="Genomic_DNA"/>
</dbReference>
<name>A0A818JZN3_9BILA</name>
<dbReference type="GO" id="GO:0042026">
    <property type="term" value="P:protein refolding"/>
    <property type="evidence" value="ECO:0007669"/>
    <property type="project" value="TreeGrafter"/>
</dbReference>
<dbReference type="Proteomes" id="UP000663865">
    <property type="component" value="Unassembled WGS sequence"/>
</dbReference>
<dbReference type="AlphaFoldDB" id="A0A818JZN3"/>
<sequence length="234" mass="27428">MTSSTLIPISNDKNYVLRSSGNSYSIYDHGQGCRTYSYEFNLNNYEPEHINVLLDNFGRLRIRAYRPLCRRFRREYNLGRPNIEARLVRNTIDMSGCLRVDVDVRPREPDLLSVNDPKNNNDRILTFDLHGYRPKNVNVRVDNNGLIKVYAQHTDDTTDHGINKEYYRQYQLPKHINPDHIRARLDQNQILTIQLPQSSIRRSPSWEPYYNKKDPLANGKRPYGNSCCCCCNVM</sequence>
<gene>
    <name evidence="4" type="ORF">KIK155_LOCUS18460</name>
    <name evidence="5" type="ORF">TOA249_LOCUS8423</name>
</gene>
<dbReference type="EMBL" id="CAJNYV010003261">
    <property type="protein sequence ID" value="CAF3551316.1"/>
    <property type="molecule type" value="Genomic_DNA"/>
</dbReference>
<dbReference type="InterPro" id="IPR002068">
    <property type="entry name" value="A-crystallin/Hsp20_dom"/>
</dbReference>
<dbReference type="InterPro" id="IPR008978">
    <property type="entry name" value="HSP20-like_chaperone"/>
</dbReference>
<accession>A0A818JZN3</accession>
<dbReference type="PANTHER" id="PTHR45640">
    <property type="entry name" value="HEAT SHOCK PROTEIN HSP-12.2-RELATED"/>
    <property type="match status" value="1"/>
</dbReference>
<dbReference type="Gene3D" id="2.60.40.790">
    <property type="match status" value="1"/>
</dbReference>
<dbReference type="Proteomes" id="UP000663838">
    <property type="component" value="Unassembled WGS sequence"/>
</dbReference>
<dbReference type="SUPFAM" id="SSF49764">
    <property type="entry name" value="HSP20-like chaperones"/>
    <property type="match status" value="1"/>
</dbReference>
<evidence type="ECO:0000259" key="3">
    <source>
        <dbReference type="PROSITE" id="PS01031"/>
    </source>
</evidence>
<evidence type="ECO:0000256" key="1">
    <source>
        <dbReference type="PROSITE-ProRule" id="PRU00285"/>
    </source>
</evidence>
<proteinExistence type="inferred from homology"/>
<dbReference type="PANTHER" id="PTHR45640:SF26">
    <property type="entry name" value="RE23625P"/>
    <property type="match status" value="1"/>
</dbReference>
<dbReference type="GO" id="GO:0005737">
    <property type="term" value="C:cytoplasm"/>
    <property type="evidence" value="ECO:0007669"/>
    <property type="project" value="TreeGrafter"/>
</dbReference>
<dbReference type="PROSITE" id="PS01031">
    <property type="entry name" value="SHSP"/>
    <property type="match status" value="1"/>
</dbReference>
<reference evidence="4" key="1">
    <citation type="submission" date="2021-02" db="EMBL/GenBank/DDBJ databases">
        <authorList>
            <person name="Nowell W R."/>
        </authorList>
    </citation>
    <scope>NUCLEOTIDE SEQUENCE</scope>
</reference>
<dbReference type="GO" id="GO:0051082">
    <property type="term" value="F:unfolded protein binding"/>
    <property type="evidence" value="ECO:0007669"/>
    <property type="project" value="TreeGrafter"/>
</dbReference>
<evidence type="ECO:0000313" key="4">
    <source>
        <dbReference type="EMBL" id="CAF3551316.1"/>
    </source>
</evidence>
<dbReference type="InterPro" id="IPR001436">
    <property type="entry name" value="Alpha-crystallin/sHSP_animal"/>
</dbReference>
<evidence type="ECO:0000256" key="2">
    <source>
        <dbReference type="RuleBase" id="RU003616"/>
    </source>
</evidence>
<comment type="similarity">
    <text evidence="1 2">Belongs to the small heat shock protein (HSP20) family.</text>
</comment>
<dbReference type="Pfam" id="PF00011">
    <property type="entry name" value="HSP20"/>
    <property type="match status" value="1"/>
</dbReference>
<evidence type="ECO:0000313" key="6">
    <source>
        <dbReference type="Proteomes" id="UP000663865"/>
    </source>
</evidence>
<organism evidence="4 6">
    <name type="scientific">Rotaria socialis</name>
    <dbReference type="NCBI Taxonomy" id="392032"/>
    <lineage>
        <taxon>Eukaryota</taxon>
        <taxon>Metazoa</taxon>
        <taxon>Spiralia</taxon>
        <taxon>Gnathifera</taxon>
        <taxon>Rotifera</taxon>
        <taxon>Eurotatoria</taxon>
        <taxon>Bdelloidea</taxon>
        <taxon>Philodinida</taxon>
        <taxon>Philodinidae</taxon>
        <taxon>Rotaria</taxon>
    </lineage>
</organism>
<evidence type="ECO:0000313" key="5">
    <source>
        <dbReference type="EMBL" id="CAF4568365.1"/>
    </source>
</evidence>
<feature type="domain" description="SHSP" evidence="3">
    <location>
        <begin position="105"/>
        <end position="214"/>
    </location>
</feature>